<dbReference type="OrthoDB" id="10250105at2759"/>
<dbReference type="InterPro" id="IPR004408">
    <property type="entry name" value="Biotin_CoA_COase_ligase"/>
</dbReference>
<dbReference type="Proteomes" id="UP000765509">
    <property type="component" value="Unassembled WGS sequence"/>
</dbReference>
<dbReference type="Pfam" id="PF09825">
    <property type="entry name" value="BPL_N"/>
    <property type="match status" value="1"/>
</dbReference>
<keyword evidence="5" id="KW-1185">Reference proteome</keyword>
<evidence type="ECO:0000313" key="4">
    <source>
        <dbReference type="EMBL" id="MBW0541766.1"/>
    </source>
</evidence>
<dbReference type="NCBIfam" id="TIGR00121">
    <property type="entry name" value="birA_ligase"/>
    <property type="match status" value="1"/>
</dbReference>
<gene>
    <name evidence="4" type="ORF">O181_081481</name>
</gene>
<organism evidence="4 5">
    <name type="scientific">Austropuccinia psidii MF-1</name>
    <dbReference type="NCBI Taxonomy" id="1389203"/>
    <lineage>
        <taxon>Eukaryota</taxon>
        <taxon>Fungi</taxon>
        <taxon>Dikarya</taxon>
        <taxon>Basidiomycota</taxon>
        <taxon>Pucciniomycotina</taxon>
        <taxon>Pucciniomycetes</taxon>
        <taxon>Pucciniales</taxon>
        <taxon>Sphaerophragmiaceae</taxon>
        <taxon>Austropuccinia</taxon>
    </lineage>
</organism>
<dbReference type="PANTHER" id="PTHR12835">
    <property type="entry name" value="BIOTIN PROTEIN LIGASE"/>
    <property type="match status" value="1"/>
</dbReference>
<dbReference type="InterPro" id="IPR019197">
    <property type="entry name" value="Biotin-prot_ligase_N"/>
</dbReference>
<dbReference type="SUPFAM" id="SSF52317">
    <property type="entry name" value="Class I glutamine amidotransferase-like"/>
    <property type="match status" value="1"/>
</dbReference>
<accession>A0A9Q3IG01</accession>
<comment type="caution">
    <text evidence="4">The sequence shown here is derived from an EMBL/GenBank/DDBJ whole genome shotgun (WGS) entry which is preliminary data.</text>
</comment>
<dbReference type="EMBL" id="AVOT02046451">
    <property type="protein sequence ID" value="MBW0541766.1"/>
    <property type="molecule type" value="Genomic_DNA"/>
</dbReference>
<reference evidence="4" key="1">
    <citation type="submission" date="2021-03" db="EMBL/GenBank/DDBJ databases">
        <title>Draft genome sequence of rust myrtle Austropuccinia psidii MF-1, a brazilian biotype.</title>
        <authorList>
            <person name="Quecine M.C."/>
            <person name="Pachon D.M.R."/>
            <person name="Bonatelli M.L."/>
            <person name="Correr F.H."/>
            <person name="Franceschini L.M."/>
            <person name="Leite T.F."/>
            <person name="Margarido G.R.A."/>
            <person name="Almeida C.A."/>
            <person name="Ferrarezi J.A."/>
            <person name="Labate C.A."/>
        </authorList>
    </citation>
    <scope>NUCLEOTIDE SEQUENCE</scope>
    <source>
        <strain evidence="4">MF-1</strain>
    </source>
</reference>
<dbReference type="Gene3D" id="3.30.930.10">
    <property type="entry name" value="Bira Bifunctional Protein, Domain 2"/>
    <property type="match status" value="1"/>
</dbReference>
<dbReference type="InterPro" id="IPR004143">
    <property type="entry name" value="BPL_LPL_catalytic"/>
</dbReference>
<evidence type="ECO:0000313" key="5">
    <source>
        <dbReference type="Proteomes" id="UP000765509"/>
    </source>
</evidence>
<evidence type="ECO:0000256" key="1">
    <source>
        <dbReference type="ARBA" id="ARBA00009934"/>
    </source>
</evidence>
<sequence>MNSNRILFKEFHSLHSKRITFNEKLILFLIHENLGNELDIKSLSRNIQEDPLKIIRNSSEIRQAFKSLNHQMNVLIYSGSTHKASSASSNLHQTLAKILSSSYDVKLANPQLISQQPWQNHTSLLVFPNQDSLEIDNLTTDTRRSIREWVGRGGNLLGIGTGAVFAQIDRLGLVNATWDLLRPTTDLPHNPDLSDPWPFKTKISFHSTQLGKTLLDNQFGTHPDVFIDNQQSIFAVQIPPQVDQLTILAYLCDQKSQNHPVAIHSRYLNGNVILLGFDAHYALDWLTKTLSMIGLEGLKNQILHPEPSILYLMSCLPVPDVEDIHKAIFANCSGEQQLLNDTHHKFKVSLQSQYISQHLSPNDYIQLVLCSAQDLSLTSQISFELNQYFCFLSSHQHQSQKIGSTVLYAETLESTQTLLERNSKVAALLPSGTVVIAKKQTNGRGRGTNNWISTSGSVQFSVLLKISHNTSIPIVFVQYLFGLSVVEWIGKKFSEKLLVRLKWPNDIYGSLGGRRLSDYKKVGGILVNCLMGGDQKSQYQLVIGCGLNHQLAPQSTAACLRELIESANASNDMLEKLESPGPEEIISGILNCFEEMWNRFQIQGFQPFLPLYLSRWLHSQQIIKDERTGEDLKIIGISPTHGLLRTENVLRKQIMDFQPDSNSFDMFSGLIKSKE</sequence>
<dbReference type="PROSITE" id="PS51733">
    <property type="entry name" value="BPL_LPL_CATALYTIC"/>
    <property type="match status" value="1"/>
</dbReference>
<dbReference type="Pfam" id="PF03099">
    <property type="entry name" value="BPL_LplA_LipB"/>
    <property type="match status" value="1"/>
</dbReference>
<evidence type="ECO:0000256" key="2">
    <source>
        <dbReference type="ARBA" id="ARBA00022598"/>
    </source>
</evidence>
<dbReference type="GO" id="GO:0004077">
    <property type="term" value="F:biotin--[biotin carboxyl-carrier protein] ligase activity"/>
    <property type="evidence" value="ECO:0007669"/>
    <property type="project" value="InterPro"/>
</dbReference>
<dbReference type="AlphaFoldDB" id="A0A9Q3IG01"/>
<dbReference type="GO" id="GO:0005737">
    <property type="term" value="C:cytoplasm"/>
    <property type="evidence" value="ECO:0007669"/>
    <property type="project" value="TreeGrafter"/>
</dbReference>
<keyword evidence="2" id="KW-0436">Ligase</keyword>
<dbReference type="InterPro" id="IPR045864">
    <property type="entry name" value="aa-tRNA-synth_II/BPL/LPL"/>
</dbReference>
<evidence type="ECO:0000259" key="3">
    <source>
        <dbReference type="PROSITE" id="PS51733"/>
    </source>
</evidence>
<protein>
    <recommendedName>
        <fullName evidence="3">BPL/LPL catalytic domain-containing protein</fullName>
    </recommendedName>
</protein>
<dbReference type="InterPro" id="IPR029062">
    <property type="entry name" value="Class_I_gatase-like"/>
</dbReference>
<dbReference type="SUPFAM" id="SSF55681">
    <property type="entry name" value="Class II aaRS and biotin synthetases"/>
    <property type="match status" value="1"/>
</dbReference>
<dbReference type="PANTHER" id="PTHR12835:SF5">
    <property type="entry name" value="BIOTIN--PROTEIN LIGASE"/>
    <property type="match status" value="1"/>
</dbReference>
<proteinExistence type="inferred from homology"/>
<comment type="similarity">
    <text evidence="1">Belongs to the biotin--protein ligase family.</text>
</comment>
<feature type="domain" description="BPL/LPL catalytic" evidence="3">
    <location>
        <begin position="400"/>
        <end position="601"/>
    </location>
</feature>
<name>A0A9Q3IG01_9BASI</name>